<evidence type="ECO:0000313" key="2">
    <source>
        <dbReference type="EMBL" id="GBM83622.1"/>
    </source>
</evidence>
<comment type="caution">
    <text evidence="2">The sequence shown here is derived from an EMBL/GenBank/DDBJ whole genome shotgun (WGS) entry which is preliminary data.</text>
</comment>
<gene>
    <name evidence="2" type="ORF">AVEN_260299_1</name>
</gene>
<dbReference type="EMBL" id="BGPR01003096">
    <property type="protein sequence ID" value="GBM83622.1"/>
    <property type="molecule type" value="Genomic_DNA"/>
</dbReference>
<reference evidence="2 3" key="1">
    <citation type="journal article" date="2019" name="Sci. Rep.">
        <title>Orb-weaving spider Araneus ventricosus genome elucidates the spidroin gene catalogue.</title>
        <authorList>
            <person name="Kono N."/>
            <person name="Nakamura H."/>
            <person name="Ohtoshi R."/>
            <person name="Moran D.A.P."/>
            <person name="Shinohara A."/>
            <person name="Yoshida Y."/>
            <person name="Fujiwara M."/>
            <person name="Mori M."/>
            <person name="Tomita M."/>
            <person name="Arakawa K."/>
        </authorList>
    </citation>
    <scope>NUCLEOTIDE SEQUENCE [LARGE SCALE GENOMIC DNA]</scope>
</reference>
<proteinExistence type="predicted"/>
<accession>A0A4Y2J365</accession>
<feature type="chain" id="PRO_5021387608" evidence="1">
    <location>
        <begin position="19"/>
        <end position="115"/>
    </location>
</feature>
<sequence>MLICFLYLNITLVAYSKASYSYIEFFHDEYCNEVVMLMNDNDMRSFWQLDDKVSDFGDKKNLLENSWTVYLLRAWNIKNKLLEIAFILFQQEVTSHSKLSNQEWRSWTWIISESW</sequence>
<organism evidence="2 3">
    <name type="scientific">Araneus ventricosus</name>
    <name type="common">Orbweaver spider</name>
    <name type="synonym">Epeira ventricosa</name>
    <dbReference type="NCBI Taxonomy" id="182803"/>
    <lineage>
        <taxon>Eukaryota</taxon>
        <taxon>Metazoa</taxon>
        <taxon>Ecdysozoa</taxon>
        <taxon>Arthropoda</taxon>
        <taxon>Chelicerata</taxon>
        <taxon>Arachnida</taxon>
        <taxon>Araneae</taxon>
        <taxon>Araneomorphae</taxon>
        <taxon>Entelegynae</taxon>
        <taxon>Araneoidea</taxon>
        <taxon>Araneidae</taxon>
        <taxon>Araneus</taxon>
    </lineage>
</organism>
<evidence type="ECO:0000313" key="3">
    <source>
        <dbReference type="Proteomes" id="UP000499080"/>
    </source>
</evidence>
<dbReference type="Proteomes" id="UP000499080">
    <property type="component" value="Unassembled WGS sequence"/>
</dbReference>
<feature type="signal peptide" evidence="1">
    <location>
        <begin position="1"/>
        <end position="18"/>
    </location>
</feature>
<name>A0A4Y2J365_ARAVE</name>
<keyword evidence="3" id="KW-1185">Reference proteome</keyword>
<evidence type="ECO:0000256" key="1">
    <source>
        <dbReference type="SAM" id="SignalP"/>
    </source>
</evidence>
<keyword evidence="1" id="KW-0732">Signal</keyword>
<protein>
    <submittedName>
        <fullName evidence="2">Uncharacterized protein</fullName>
    </submittedName>
</protein>
<dbReference type="AlphaFoldDB" id="A0A4Y2J365"/>